<feature type="domain" description="Gfo/Idh/MocA-like oxidoreductase N-terminal" evidence="1">
    <location>
        <begin position="47"/>
        <end position="179"/>
    </location>
</feature>
<dbReference type="Gene3D" id="3.30.360.10">
    <property type="entry name" value="Dihydrodipicolinate Reductase, domain 2"/>
    <property type="match status" value="1"/>
</dbReference>
<evidence type="ECO:0000259" key="1">
    <source>
        <dbReference type="Pfam" id="PF01408"/>
    </source>
</evidence>
<dbReference type="InterPro" id="IPR006311">
    <property type="entry name" value="TAT_signal"/>
</dbReference>
<organism evidence="2 3">
    <name type="scientific">Kolteria novifilia</name>
    <dbReference type="NCBI Taxonomy" id="2527975"/>
    <lineage>
        <taxon>Bacteria</taxon>
        <taxon>Pseudomonadati</taxon>
        <taxon>Planctomycetota</taxon>
        <taxon>Planctomycetia</taxon>
        <taxon>Kolteriales</taxon>
        <taxon>Kolteriaceae</taxon>
        <taxon>Kolteria</taxon>
    </lineage>
</organism>
<dbReference type="PANTHER" id="PTHR43818">
    <property type="entry name" value="BCDNA.GH03377"/>
    <property type="match status" value="1"/>
</dbReference>
<evidence type="ECO:0000313" key="2">
    <source>
        <dbReference type="EMBL" id="QDU64314.1"/>
    </source>
</evidence>
<sequence length="439" mass="48437">MPERNEQDRSRHSRRGFVRRSAAAVGAGLALGSQVVPNVHAAGSQTLKIGLVGCGGRGRGAAVQALKADPQTRLVALADAFPDQIETTHSLFGRMKEIAPRAEVPKDRCYTGFDAYQQLIDSDVDVVLLAAPPHFRPKHMQACVEAGKHVFAEKPVAVDAAGVKGILEAGKVAKEKDLVVVSGLCWRYDNRARAAIEKIHNGDLGHVVAIHSVYNASPPGKPWPMRQDASWGPMEEQLRNWYWFTWLSGDHIVEQAIHSIDKGAWAIRDETPLAAVGLGGLQARQGDELGSIFDHHTVVYEHENGLKHFHTCRQQIGCTNDVGTEVVGTNGICDIDRGVIRNHDGEIVWKFKGKRNVMHQQEQDDLIAAIRAGKPINNTEYMAKSTMQAILGRMASYTGKRITWDQAMNSKEEYALPRYDWKITPETRPIAVPGTTRFV</sequence>
<dbReference type="EMBL" id="CP036279">
    <property type="protein sequence ID" value="QDU64314.1"/>
    <property type="molecule type" value="Genomic_DNA"/>
</dbReference>
<dbReference type="KEGG" id="knv:Pan216_52030"/>
<accession>A0A518BBE4</accession>
<proteinExistence type="predicted"/>
<gene>
    <name evidence="2" type="primary">iolG_8</name>
    <name evidence="2" type="ORF">Pan216_52030</name>
</gene>
<dbReference type="EC" id="1.1.1.18" evidence="2"/>
<evidence type="ECO:0000313" key="3">
    <source>
        <dbReference type="Proteomes" id="UP000317093"/>
    </source>
</evidence>
<name>A0A518BBE4_9BACT</name>
<protein>
    <submittedName>
        <fullName evidence="2">Inositol 2-dehydrogenase</fullName>
        <ecNumber evidence="2">1.1.1.18</ecNumber>
    </submittedName>
</protein>
<keyword evidence="2" id="KW-0560">Oxidoreductase</keyword>
<dbReference type="SUPFAM" id="SSF51735">
    <property type="entry name" value="NAD(P)-binding Rossmann-fold domains"/>
    <property type="match status" value="1"/>
</dbReference>
<dbReference type="Gene3D" id="3.40.50.720">
    <property type="entry name" value="NAD(P)-binding Rossmann-like Domain"/>
    <property type="match status" value="1"/>
</dbReference>
<dbReference type="PROSITE" id="PS51318">
    <property type="entry name" value="TAT"/>
    <property type="match status" value="1"/>
</dbReference>
<dbReference type="NCBIfam" id="TIGR01409">
    <property type="entry name" value="TAT_signal_seq"/>
    <property type="match status" value="1"/>
</dbReference>
<dbReference type="Pfam" id="PF01408">
    <property type="entry name" value="GFO_IDH_MocA"/>
    <property type="match status" value="1"/>
</dbReference>
<dbReference type="SUPFAM" id="SSF55347">
    <property type="entry name" value="Glyceraldehyde-3-phosphate dehydrogenase-like, C-terminal domain"/>
    <property type="match status" value="1"/>
</dbReference>
<dbReference type="InterPro" id="IPR000683">
    <property type="entry name" value="Gfo/Idh/MocA-like_OxRdtase_N"/>
</dbReference>
<dbReference type="InterPro" id="IPR050463">
    <property type="entry name" value="Gfo/Idh/MocA_oxidrdct_glycsds"/>
</dbReference>
<reference evidence="2 3" key="1">
    <citation type="submission" date="2019-02" db="EMBL/GenBank/DDBJ databases">
        <title>Deep-cultivation of Planctomycetes and their phenomic and genomic characterization uncovers novel biology.</title>
        <authorList>
            <person name="Wiegand S."/>
            <person name="Jogler M."/>
            <person name="Boedeker C."/>
            <person name="Pinto D."/>
            <person name="Vollmers J."/>
            <person name="Rivas-Marin E."/>
            <person name="Kohn T."/>
            <person name="Peeters S.H."/>
            <person name="Heuer A."/>
            <person name="Rast P."/>
            <person name="Oberbeckmann S."/>
            <person name="Bunk B."/>
            <person name="Jeske O."/>
            <person name="Meyerdierks A."/>
            <person name="Storesund J.E."/>
            <person name="Kallscheuer N."/>
            <person name="Luecker S."/>
            <person name="Lage O.M."/>
            <person name="Pohl T."/>
            <person name="Merkel B.J."/>
            <person name="Hornburger P."/>
            <person name="Mueller R.-W."/>
            <person name="Bruemmer F."/>
            <person name="Labrenz M."/>
            <person name="Spormann A.M."/>
            <person name="Op den Camp H."/>
            <person name="Overmann J."/>
            <person name="Amann R."/>
            <person name="Jetten M.S.M."/>
            <person name="Mascher T."/>
            <person name="Medema M.H."/>
            <person name="Devos D.P."/>
            <person name="Kaster A.-K."/>
            <person name="Ovreas L."/>
            <person name="Rohde M."/>
            <person name="Galperin M.Y."/>
            <person name="Jogler C."/>
        </authorList>
    </citation>
    <scope>NUCLEOTIDE SEQUENCE [LARGE SCALE GENOMIC DNA]</scope>
    <source>
        <strain evidence="2 3">Pan216</strain>
    </source>
</reference>
<dbReference type="InterPro" id="IPR019546">
    <property type="entry name" value="TAT_signal_bac_arc"/>
</dbReference>
<dbReference type="GO" id="GO:0050112">
    <property type="term" value="F:inositol 2-dehydrogenase (NAD+) activity"/>
    <property type="evidence" value="ECO:0007669"/>
    <property type="project" value="UniProtKB-EC"/>
</dbReference>
<dbReference type="AlphaFoldDB" id="A0A518BBE4"/>
<keyword evidence="3" id="KW-1185">Reference proteome</keyword>
<dbReference type="RefSeq" id="WP_145262434.1">
    <property type="nucleotide sequence ID" value="NZ_CP036279.1"/>
</dbReference>
<dbReference type="Proteomes" id="UP000317093">
    <property type="component" value="Chromosome"/>
</dbReference>
<dbReference type="InterPro" id="IPR036291">
    <property type="entry name" value="NAD(P)-bd_dom_sf"/>
</dbReference>
<dbReference type="OrthoDB" id="253515at2"/>
<dbReference type="GO" id="GO:0000166">
    <property type="term" value="F:nucleotide binding"/>
    <property type="evidence" value="ECO:0007669"/>
    <property type="project" value="InterPro"/>
</dbReference>
<dbReference type="PANTHER" id="PTHR43818:SF5">
    <property type="entry name" value="OXIDOREDUCTASE FAMILY PROTEIN"/>
    <property type="match status" value="1"/>
</dbReference>